<dbReference type="Gene3D" id="3.40.50.11890">
    <property type="match status" value="1"/>
</dbReference>
<evidence type="ECO:0000313" key="1">
    <source>
        <dbReference type="EMBL" id="MXO58432.1"/>
    </source>
</evidence>
<comment type="caution">
    <text evidence="1">The sequence shown here is derived from an EMBL/GenBank/DDBJ whole genome shotgun (WGS) entry which is preliminary data.</text>
</comment>
<sequence>MTGTIAHVGPEIPQRLLRATGRHAGAIAFDPDRATSAADRWMESKFAPWAKSILEGWACEEYIAHSHIVFSRADDSAQRLYYYICELQRRGLLSGPEPVILDIAKVPRESSLAHTAQSLKKLADRLGVGVDDLVAAGAPSPHGVTDLERPVCLLAGTPPPDRRLHDAIETAGYGAAGATLVESWGLLDYAIDPALGDPFETLARQVHVSPHGPRAFIDAGANLISQIEVLGAAAAVLWQIEEDEAQAWHLPAQRAALERAGIPSLVLTRRDWLARDGAAEEIVAFLSGVGA</sequence>
<dbReference type="RefSeq" id="WP_159791908.1">
    <property type="nucleotide sequence ID" value="NZ_WTYM01000025.1"/>
</dbReference>
<name>A0A6I4SVU5_9SPHN</name>
<protein>
    <submittedName>
        <fullName evidence="1">Uncharacterized protein</fullName>
    </submittedName>
</protein>
<dbReference type="AlphaFoldDB" id="A0A6I4SVU5"/>
<proteinExistence type="predicted"/>
<reference evidence="1 2" key="1">
    <citation type="submission" date="2019-12" db="EMBL/GenBank/DDBJ databases">
        <title>Genomic-based taxomic classification of the family Erythrobacteraceae.</title>
        <authorList>
            <person name="Xu L."/>
        </authorList>
    </citation>
    <scope>NUCLEOTIDE SEQUENCE [LARGE SCALE GENOMIC DNA]</scope>
    <source>
        <strain evidence="1 2">MCCC 1K01500</strain>
    </source>
</reference>
<dbReference type="OrthoDB" id="7405845at2"/>
<organism evidence="1 2">
    <name type="scientific">Croceibacterium salegens</name>
    <dbReference type="NCBI Taxonomy" id="1737568"/>
    <lineage>
        <taxon>Bacteria</taxon>
        <taxon>Pseudomonadati</taxon>
        <taxon>Pseudomonadota</taxon>
        <taxon>Alphaproteobacteria</taxon>
        <taxon>Sphingomonadales</taxon>
        <taxon>Erythrobacteraceae</taxon>
        <taxon>Croceibacterium</taxon>
    </lineage>
</organism>
<dbReference type="Proteomes" id="UP000433652">
    <property type="component" value="Unassembled WGS sequence"/>
</dbReference>
<gene>
    <name evidence="1" type="ORF">GRI89_02575</name>
</gene>
<dbReference type="Gene3D" id="3.40.50.11900">
    <property type="match status" value="1"/>
</dbReference>
<accession>A0A6I4SVU5</accession>
<evidence type="ECO:0000313" key="2">
    <source>
        <dbReference type="Proteomes" id="UP000433652"/>
    </source>
</evidence>
<keyword evidence="2" id="KW-1185">Reference proteome</keyword>
<dbReference type="EMBL" id="WTYM01000025">
    <property type="protein sequence ID" value="MXO58432.1"/>
    <property type="molecule type" value="Genomic_DNA"/>
</dbReference>